<reference evidence="1" key="1">
    <citation type="journal article" date="2015" name="Nature">
        <title>Complex archaea that bridge the gap between prokaryotes and eukaryotes.</title>
        <authorList>
            <person name="Spang A."/>
            <person name="Saw J.H."/>
            <person name="Jorgensen S.L."/>
            <person name="Zaremba-Niedzwiedzka K."/>
            <person name="Martijn J."/>
            <person name="Lind A.E."/>
            <person name="van Eijk R."/>
            <person name="Schleper C."/>
            <person name="Guy L."/>
            <person name="Ettema T.J."/>
        </authorList>
    </citation>
    <scope>NUCLEOTIDE SEQUENCE</scope>
</reference>
<name>A0A0F9VJ70_9ZZZZ</name>
<dbReference type="EMBL" id="LAZR01000341">
    <property type="protein sequence ID" value="KKN73576.1"/>
    <property type="molecule type" value="Genomic_DNA"/>
</dbReference>
<sequence length="133" mass="15213">MGISSTLFEAARGRKPRDLKREVWDCLQRYAAGHLNPKTEDQIARTLIFNGSGEISTRAVRRIIRNLRLGGKLIVSDTHGYWIPVGPEDKELAREYIGKLHDRGTKIFSLIKPQEMAFDRQFTEHLPLEGINI</sequence>
<organism evidence="1">
    <name type="scientific">marine sediment metagenome</name>
    <dbReference type="NCBI Taxonomy" id="412755"/>
    <lineage>
        <taxon>unclassified sequences</taxon>
        <taxon>metagenomes</taxon>
        <taxon>ecological metagenomes</taxon>
    </lineage>
</organism>
<dbReference type="AlphaFoldDB" id="A0A0F9VJ70"/>
<accession>A0A0F9VJ70</accession>
<comment type="caution">
    <text evidence="1">The sequence shown here is derived from an EMBL/GenBank/DDBJ whole genome shotgun (WGS) entry which is preliminary data.</text>
</comment>
<evidence type="ECO:0000313" key="1">
    <source>
        <dbReference type="EMBL" id="KKN73576.1"/>
    </source>
</evidence>
<proteinExistence type="predicted"/>
<gene>
    <name evidence="1" type="ORF">LCGC14_0398920</name>
</gene>
<protein>
    <submittedName>
        <fullName evidence="1">Uncharacterized protein</fullName>
    </submittedName>
</protein>